<keyword evidence="4" id="KW-1185">Reference proteome</keyword>
<dbReference type="SMART" id="SM00355">
    <property type="entry name" value="ZnF_C2H2"/>
    <property type="match status" value="2"/>
</dbReference>
<dbReference type="InterPro" id="IPR013087">
    <property type="entry name" value="Znf_C2H2_type"/>
</dbReference>
<evidence type="ECO:0000313" key="3">
    <source>
        <dbReference type="EMBL" id="KAG0312573.1"/>
    </source>
</evidence>
<accession>A0A9P6R6Z5</accession>
<dbReference type="GO" id="GO:0008270">
    <property type="term" value="F:zinc ion binding"/>
    <property type="evidence" value="ECO:0007669"/>
    <property type="project" value="UniProtKB-KW"/>
</dbReference>
<feature type="non-terminal residue" evidence="3">
    <location>
        <position position="261"/>
    </location>
</feature>
<comment type="caution">
    <text evidence="3">The sequence shown here is derived from an EMBL/GenBank/DDBJ whole genome shotgun (WGS) entry which is preliminary data.</text>
</comment>
<reference evidence="3" key="1">
    <citation type="journal article" date="2020" name="Fungal Divers.">
        <title>Resolving the Mortierellaceae phylogeny through synthesis of multi-gene phylogenetics and phylogenomics.</title>
        <authorList>
            <person name="Vandepol N."/>
            <person name="Liber J."/>
            <person name="Desiro A."/>
            <person name="Na H."/>
            <person name="Kennedy M."/>
            <person name="Barry K."/>
            <person name="Grigoriev I.V."/>
            <person name="Miller A.N."/>
            <person name="O'Donnell K."/>
            <person name="Stajich J.E."/>
            <person name="Bonito G."/>
        </authorList>
    </citation>
    <scope>NUCLEOTIDE SEQUENCE</scope>
    <source>
        <strain evidence="3">REB-010B</strain>
    </source>
</reference>
<sequence length="261" mass="28271">MAEAVWICDECEPARTFSSPEQQRAHALDVHAASFTIRVRGDSGSLENLVVRQVNSVYSCPACGLPFRSKSGLRKHYNNIHESDTPLPTIAGAMQSPLSAIAAAQGKRPEHAEHLPIEKRLRSGTVTGHDLQSSGALSTTVKSIASFATLSSSAMPNPFLSESDAWKDFAYFTSFGQKATWTCVGDGPSSVDYLSLFKEYQAAEKTSLALDMIADVSTNGSEPGTLSEWIKSRYGYEGLKSARLDAPILKSIGQFWPSMES</sequence>
<dbReference type="EMBL" id="JAAAIP010000798">
    <property type="protein sequence ID" value="KAG0312573.1"/>
    <property type="molecule type" value="Genomic_DNA"/>
</dbReference>
<feature type="domain" description="C2H2-type" evidence="2">
    <location>
        <begin position="58"/>
        <end position="86"/>
    </location>
</feature>
<dbReference type="PROSITE" id="PS00028">
    <property type="entry name" value="ZINC_FINGER_C2H2_1"/>
    <property type="match status" value="1"/>
</dbReference>
<evidence type="ECO:0000259" key="2">
    <source>
        <dbReference type="PROSITE" id="PS50157"/>
    </source>
</evidence>
<gene>
    <name evidence="3" type="ORF">BGZ99_009389</name>
</gene>
<keyword evidence="1" id="KW-0862">Zinc</keyword>
<dbReference type="Pfam" id="PF00096">
    <property type="entry name" value="zf-C2H2"/>
    <property type="match status" value="1"/>
</dbReference>
<protein>
    <recommendedName>
        <fullName evidence="2">C2H2-type domain-containing protein</fullName>
    </recommendedName>
</protein>
<keyword evidence="1" id="KW-0479">Metal-binding</keyword>
<evidence type="ECO:0000256" key="1">
    <source>
        <dbReference type="PROSITE-ProRule" id="PRU00042"/>
    </source>
</evidence>
<proteinExistence type="predicted"/>
<dbReference type="PROSITE" id="PS50157">
    <property type="entry name" value="ZINC_FINGER_C2H2_2"/>
    <property type="match status" value="1"/>
</dbReference>
<dbReference type="Proteomes" id="UP000738325">
    <property type="component" value="Unassembled WGS sequence"/>
</dbReference>
<dbReference type="Gene3D" id="3.30.160.60">
    <property type="entry name" value="Classic Zinc Finger"/>
    <property type="match status" value="1"/>
</dbReference>
<keyword evidence="1" id="KW-0863">Zinc-finger</keyword>
<name>A0A9P6R6Z5_9FUNG</name>
<evidence type="ECO:0000313" key="4">
    <source>
        <dbReference type="Proteomes" id="UP000738325"/>
    </source>
</evidence>
<dbReference type="AlphaFoldDB" id="A0A9P6R6Z5"/>
<organism evidence="3 4">
    <name type="scientific">Dissophora globulifera</name>
    <dbReference type="NCBI Taxonomy" id="979702"/>
    <lineage>
        <taxon>Eukaryota</taxon>
        <taxon>Fungi</taxon>
        <taxon>Fungi incertae sedis</taxon>
        <taxon>Mucoromycota</taxon>
        <taxon>Mortierellomycotina</taxon>
        <taxon>Mortierellomycetes</taxon>
        <taxon>Mortierellales</taxon>
        <taxon>Mortierellaceae</taxon>
        <taxon>Dissophora</taxon>
    </lineage>
</organism>